<keyword evidence="5" id="KW-0227">DNA damage</keyword>
<feature type="non-terminal residue" evidence="11">
    <location>
        <position position="165"/>
    </location>
</feature>
<dbReference type="PANTHER" id="PTHR11081">
    <property type="entry name" value="FLAP ENDONUCLEASE FAMILY MEMBER"/>
    <property type="match status" value="1"/>
</dbReference>
<evidence type="ECO:0000313" key="11">
    <source>
        <dbReference type="EMBL" id="CRZ01848.1"/>
    </source>
</evidence>
<evidence type="ECO:0000256" key="10">
    <source>
        <dbReference type="SAM" id="MobiDB-lite"/>
    </source>
</evidence>
<keyword evidence="4" id="KW-0479">Metal-binding</keyword>
<evidence type="ECO:0000256" key="4">
    <source>
        <dbReference type="ARBA" id="ARBA00022723"/>
    </source>
</evidence>
<evidence type="ECO:0000256" key="8">
    <source>
        <dbReference type="ARBA" id="ARBA00023204"/>
    </source>
</evidence>
<dbReference type="GO" id="GO:0003677">
    <property type="term" value="F:DNA binding"/>
    <property type="evidence" value="ECO:0007669"/>
    <property type="project" value="InterPro"/>
</dbReference>
<evidence type="ECO:0000256" key="2">
    <source>
        <dbReference type="ARBA" id="ARBA00004123"/>
    </source>
</evidence>
<proteinExistence type="predicted"/>
<dbReference type="InterPro" id="IPR006084">
    <property type="entry name" value="XPG/Rad2"/>
</dbReference>
<dbReference type="FunFam" id="1.10.150.20:FF:000011">
    <property type="entry name" value="exonuclease 1"/>
    <property type="match status" value="1"/>
</dbReference>
<dbReference type="InterPro" id="IPR008918">
    <property type="entry name" value="HhH2"/>
</dbReference>
<organism evidence="11">
    <name type="scientific">Spongospora subterranea</name>
    <dbReference type="NCBI Taxonomy" id="70186"/>
    <lineage>
        <taxon>Eukaryota</taxon>
        <taxon>Sar</taxon>
        <taxon>Rhizaria</taxon>
        <taxon>Endomyxa</taxon>
        <taxon>Phytomyxea</taxon>
        <taxon>Plasmodiophorida</taxon>
        <taxon>Plasmodiophoridae</taxon>
        <taxon>Spongospora</taxon>
    </lineage>
</organism>
<comment type="cofactor">
    <cofactor evidence="1">
        <name>Mg(2+)</name>
        <dbReference type="ChEBI" id="CHEBI:18420"/>
    </cofactor>
</comment>
<keyword evidence="8" id="KW-0234">DNA repair</keyword>
<accession>A0A0H5QIN7</accession>
<keyword evidence="7" id="KW-0460">Magnesium</keyword>
<feature type="non-terminal residue" evidence="11">
    <location>
        <position position="1"/>
    </location>
</feature>
<keyword evidence="9" id="KW-0539">Nucleus</keyword>
<protein>
    <submittedName>
        <fullName evidence="11">Uncharacterized protein</fullName>
    </submittedName>
</protein>
<keyword evidence="3" id="KW-0540">Nuclease</keyword>
<dbReference type="GO" id="GO:0046872">
    <property type="term" value="F:metal ion binding"/>
    <property type="evidence" value="ECO:0007669"/>
    <property type="project" value="UniProtKB-KW"/>
</dbReference>
<dbReference type="SMART" id="SM00279">
    <property type="entry name" value="HhH2"/>
    <property type="match status" value="1"/>
</dbReference>
<comment type="subcellular location">
    <subcellularLocation>
        <location evidence="2">Nucleus</location>
    </subcellularLocation>
</comment>
<reference evidence="11" key="1">
    <citation type="submission" date="2015-04" db="EMBL/GenBank/DDBJ databases">
        <title>The genome sequence of the plant pathogenic Rhizarian Plasmodiophora brassicae reveals insights in its biotrophic life cycle and the origin of chitin synthesis.</title>
        <authorList>
            <person name="Schwelm A."/>
            <person name="Fogelqvist J."/>
            <person name="Knaust A."/>
            <person name="Julke S."/>
            <person name="Lilja T."/>
            <person name="Dhandapani V."/>
            <person name="Bonilla-Rosso G."/>
            <person name="Karlsson M."/>
            <person name="Shevchenko A."/>
            <person name="Choi S.R."/>
            <person name="Kim H.G."/>
            <person name="Park J.Y."/>
            <person name="Lim Y.P."/>
            <person name="Ludwig-Muller J."/>
            <person name="Dixelius C."/>
        </authorList>
    </citation>
    <scope>NUCLEOTIDE SEQUENCE</scope>
    <source>
        <tissue evidence="11">Potato root galls</tissue>
    </source>
</reference>
<evidence type="ECO:0000256" key="5">
    <source>
        <dbReference type="ARBA" id="ARBA00022763"/>
    </source>
</evidence>
<dbReference type="SUPFAM" id="SSF47807">
    <property type="entry name" value="5' to 3' exonuclease, C-terminal subdomain"/>
    <property type="match status" value="1"/>
</dbReference>
<dbReference type="GO" id="GO:0035312">
    <property type="term" value="F:5'-3' DNA exonuclease activity"/>
    <property type="evidence" value="ECO:0007669"/>
    <property type="project" value="InterPro"/>
</dbReference>
<evidence type="ECO:0000256" key="7">
    <source>
        <dbReference type="ARBA" id="ARBA00022842"/>
    </source>
</evidence>
<dbReference type="Gene3D" id="1.10.150.20">
    <property type="entry name" value="5' to 3' exonuclease, C-terminal subdomain"/>
    <property type="match status" value="1"/>
</dbReference>
<dbReference type="GO" id="GO:0006281">
    <property type="term" value="P:DNA repair"/>
    <property type="evidence" value="ECO:0007669"/>
    <property type="project" value="UniProtKB-KW"/>
</dbReference>
<dbReference type="GO" id="GO:0017108">
    <property type="term" value="F:5'-flap endonuclease activity"/>
    <property type="evidence" value="ECO:0007669"/>
    <property type="project" value="TreeGrafter"/>
</dbReference>
<dbReference type="InterPro" id="IPR036279">
    <property type="entry name" value="5-3_exonuclease_C_sf"/>
</dbReference>
<evidence type="ECO:0000256" key="9">
    <source>
        <dbReference type="ARBA" id="ARBA00023242"/>
    </source>
</evidence>
<sequence length="165" mass="18268">GDQVCLARLGAAHDINLSGWTLHDFRLMCILSGCDYLPSIEGMGIKTAHRLVLTEKTIDRILRRIRLQGKFHVPKGYAEKVVDAQLTFQHQRVYDIGTRRLTFLHDLPSSKSLADSMEFLGPDLTPELAQGIAEARINPITLQAFDAAPDQEPNPTESPPVKPAA</sequence>
<dbReference type="EMBL" id="HACM01001406">
    <property type="protein sequence ID" value="CRZ01848.1"/>
    <property type="molecule type" value="Transcribed_RNA"/>
</dbReference>
<feature type="compositionally biased region" description="Pro residues" evidence="10">
    <location>
        <begin position="156"/>
        <end position="165"/>
    </location>
</feature>
<name>A0A0H5QIN7_9EUKA</name>
<dbReference type="GO" id="GO:0005634">
    <property type="term" value="C:nucleus"/>
    <property type="evidence" value="ECO:0007669"/>
    <property type="project" value="UniProtKB-SubCell"/>
</dbReference>
<dbReference type="CDD" id="cd09908">
    <property type="entry name" value="H3TH_EXO1"/>
    <property type="match status" value="1"/>
</dbReference>
<dbReference type="AlphaFoldDB" id="A0A0H5QIN7"/>
<dbReference type="InterPro" id="IPR037315">
    <property type="entry name" value="EXO1_H3TH"/>
</dbReference>
<evidence type="ECO:0000256" key="1">
    <source>
        <dbReference type="ARBA" id="ARBA00001946"/>
    </source>
</evidence>
<feature type="region of interest" description="Disordered" evidence="10">
    <location>
        <begin position="144"/>
        <end position="165"/>
    </location>
</feature>
<keyword evidence="6" id="KW-0378">Hydrolase</keyword>
<dbReference type="PANTHER" id="PTHR11081:SF65">
    <property type="entry name" value="DNA DAMAGE-INDUCIBLE PROTEIN DIN7-RELATED"/>
    <property type="match status" value="1"/>
</dbReference>
<evidence type="ECO:0000256" key="3">
    <source>
        <dbReference type="ARBA" id="ARBA00022722"/>
    </source>
</evidence>
<evidence type="ECO:0000256" key="6">
    <source>
        <dbReference type="ARBA" id="ARBA00022801"/>
    </source>
</evidence>